<dbReference type="Proteomes" id="UP000189369">
    <property type="component" value="Chromosome"/>
</dbReference>
<organism evidence="8 11">
    <name type="scientific">Paenalcaligenes hominis</name>
    <dbReference type="NCBI Taxonomy" id="643674"/>
    <lineage>
        <taxon>Bacteria</taxon>
        <taxon>Pseudomonadati</taxon>
        <taxon>Pseudomonadota</taxon>
        <taxon>Betaproteobacteria</taxon>
        <taxon>Burkholderiales</taxon>
        <taxon>Alcaligenaceae</taxon>
        <taxon>Paenalcaligenes</taxon>
    </lineage>
</organism>
<dbReference type="RefSeq" id="WP_077733819.1">
    <property type="nucleotide sequence ID" value="NZ_BMCQ01000003.1"/>
</dbReference>
<evidence type="ECO:0000256" key="6">
    <source>
        <dbReference type="HAMAP-Rule" id="MF_00073"/>
    </source>
</evidence>
<dbReference type="GO" id="GO:0003723">
    <property type="term" value="F:RNA binding"/>
    <property type="evidence" value="ECO:0007669"/>
    <property type="project" value="UniProtKB-UniRule"/>
</dbReference>
<reference evidence="9" key="4">
    <citation type="submission" date="2021-09" db="EMBL/GenBank/DDBJ databases">
        <authorList>
            <person name="Gilroy R."/>
        </authorList>
    </citation>
    <scope>NUCLEOTIDE SEQUENCE</scope>
    <source>
        <strain evidence="9">CHK175-13533</strain>
    </source>
</reference>
<dbReference type="Gene3D" id="1.10.940.10">
    <property type="entry name" value="NusB-like"/>
    <property type="match status" value="1"/>
</dbReference>
<evidence type="ECO:0000313" key="8">
    <source>
        <dbReference type="EMBL" id="AQS51257.1"/>
    </source>
</evidence>
<evidence type="ECO:0000313" key="11">
    <source>
        <dbReference type="Proteomes" id="UP000189369"/>
    </source>
</evidence>
<dbReference type="Proteomes" id="UP000700248">
    <property type="component" value="Unassembled WGS sequence"/>
</dbReference>
<reference evidence="8 11" key="1">
    <citation type="submission" date="2017-01" db="EMBL/GenBank/DDBJ databases">
        <title>Complete Genome Sequence of Paenalcaligenes hominis, Isolated from a paraplegic Patient with neurogenic bladder.</title>
        <authorList>
            <person name="Mukhopadhyay R."/>
            <person name="Joaquin J."/>
            <person name="Hogue R."/>
            <person name="Kilaru A."/>
            <person name="Jospin G."/>
            <person name="Mars K."/>
            <person name="Eisen J.A."/>
            <person name="Chaturvedi V."/>
        </authorList>
    </citation>
    <scope>NUCLEOTIDE SEQUENCE [LARGE SCALE GENOMIC DNA]</scope>
    <source>
        <strain evidence="8 11">15S00501</strain>
    </source>
</reference>
<evidence type="ECO:0000259" key="7">
    <source>
        <dbReference type="Pfam" id="PF01029"/>
    </source>
</evidence>
<dbReference type="InterPro" id="IPR035926">
    <property type="entry name" value="NusB-like_sf"/>
</dbReference>
<evidence type="ECO:0000313" key="12">
    <source>
        <dbReference type="Proteomes" id="UP000783934"/>
    </source>
</evidence>
<keyword evidence="4 6" id="KW-0805">Transcription regulation</keyword>
<reference evidence="10 12" key="2">
    <citation type="submission" date="2020-03" db="EMBL/GenBank/DDBJ databases">
        <title>Genomic Encyclopedia of Type Strains, Phase IV (KMG-IV): sequencing the most valuable type-strain genomes for metagenomic binning, comparative biology and taxonomic classification.</title>
        <authorList>
            <person name="Goeker M."/>
        </authorList>
    </citation>
    <scope>NUCLEOTIDE SEQUENCE [LARGE SCALE GENOMIC DNA]</scope>
    <source>
        <strain evidence="10 12">DSM 26613</strain>
    </source>
</reference>
<dbReference type="OrthoDB" id="9789556at2"/>
<dbReference type="InterPro" id="IPR006027">
    <property type="entry name" value="NusB_RsmB_TIM44"/>
</dbReference>
<name>A0A1U9JZQ8_9BURK</name>
<dbReference type="STRING" id="643674.PAEH1_06285"/>
<dbReference type="HAMAP" id="MF_00073">
    <property type="entry name" value="NusB"/>
    <property type="match status" value="1"/>
</dbReference>
<keyword evidence="5 6" id="KW-0804">Transcription</keyword>
<gene>
    <name evidence="6 9" type="primary">nusB</name>
    <name evidence="10" type="ORF">GGR41_001983</name>
    <name evidence="9" type="ORF">K8U84_01335</name>
    <name evidence="8" type="ORF">PAEH1_06285</name>
</gene>
<protein>
    <recommendedName>
        <fullName evidence="6">Transcription antitermination protein NusB</fullName>
    </recommendedName>
    <alternativeName>
        <fullName evidence="6">Antitermination factor NusB</fullName>
    </alternativeName>
</protein>
<dbReference type="Proteomes" id="UP000783934">
    <property type="component" value="Unassembled WGS sequence"/>
</dbReference>
<dbReference type="EMBL" id="DYTQ01000021">
    <property type="protein sequence ID" value="HJH23177.1"/>
    <property type="molecule type" value="Genomic_DNA"/>
</dbReference>
<dbReference type="GO" id="GO:0005829">
    <property type="term" value="C:cytosol"/>
    <property type="evidence" value="ECO:0007669"/>
    <property type="project" value="TreeGrafter"/>
</dbReference>
<reference evidence="9" key="3">
    <citation type="journal article" date="2021" name="PeerJ">
        <title>Extensive microbial diversity within the chicken gut microbiome revealed by metagenomics and culture.</title>
        <authorList>
            <person name="Gilroy R."/>
            <person name="Ravi A."/>
            <person name="Getino M."/>
            <person name="Pursley I."/>
            <person name="Horton D.L."/>
            <person name="Alikhan N.F."/>
            <person name="Baker D."/>
            <person name="Gharbi K."/>
            <person name="Hall N."/>
            <person name="Watson M."/>
            <person name="Adriaenssens E.M."/>
            <person name="Foster-Nyarko E."/>
            <person name="Jarju S."/>
            <person name="Secka A."/>
            <person name="Antonio M."/>
            <person name="Oren A."/>
            <person name="Chaudhuri R.R."/>
            <person name="La Ragione R."/>
            <person name="Hildebrand F."/>
            <person name="Pallen M.J."/>
        </authorList>
    </citation>
    <scope>NUCLEOTIDE SEQUENCE</scope>
    <source>
        <strain evidence="9">CHK175-13533</strain>
    </source>
</reference>
<evidence type="ECO:0000256" key="2">
    <source>
        <dbReference type="ARBA" id="ARBA00022814"/>
    </source>
</evidence>
<keyword evidence="3 6" id="KW-0694">RNA-binding</keyword>
<proteinExistence type="inferred from homology"/>
<dbReference type="EMBL" id="JAATIZ010000003">
    <property type="protein sequence ID" value="NJB65734.1"/>
    <property type="molecule type" value="Genomic_DNA"/>
</dbReference>
<dbReference type="GO" id="GO:0031564">
    <property type="term" value="P:transcription antitermination"/>
    <property type="evidence" value="ECO:0007669"/>
    <property type="project" value="UniProtKB-KW"/>
</dbReference>
<dbReference type="GO" id="GO:0006353">
    <property type="term" value="P:DNA-templated transcription termination"/>
    <property type="evidence" value="ECO:0007669"/>
    <property type="project" value="UniProtKB-UniRule"/>
</dbReference>
<feature type="domain" description="NusB/RsmB/TIM44" evidence="7">
    <location>
        <begin position="19"/>
        <end position="147"/>
    </location>
</feature>
<accession>A0A1U9JZQ8</accession>
<sequence>MKTNSVDFEQDELSGTPRHRARAFAVQGIYAWLIRGADGLQESGAIDAHIRGEKGFDTCDTEWYRTILFGVMRDSAVLQDQFKPFVDRGIEELSPIEHAVLLLGTYELMHHIEVPYRATINEAVELAKSFGGTDGFKFVNGVLDRVAAQVRPAEFKKYQASRSKKRS</sequence>
<evidence type="ECO:0000256" key="3">
    <source>
        <dbReference type="ARBA" id="ARBA00022884"/>
    </source>
</evidence>
<dbReference type="EMBL" id="CP019697">
    <property type="protein sequence ID" value="AQS51257.1"/>
    <property type="molecule type" value="Genomic_DNA"/>
</dbReference>
<dbReference type="InterPro" id="IPR011605">
    <property type="entry name" value="NusB_fam"/>
</dbReference>
<dbReference type="KEGG" id="phn:PAEH1_06285"/>
<dbReference type="PANTHER" id="PTHR11078:SF3">
    <property type="entry name" value="ANTITERMINATION NUSB DOMAIN-CONTAINING PROTEIN"/>
    <property type="match status" value="1"/>
</dbReference>
<dbReference type="SUPFAM" id="SSF48013">
    <property type="entry name" value="NusB-like"/>
    <property type="match status" value="1"/>
</dbReference>
<keyword evidence="2 6" id="KW-0889">Transcription antitermination</keyword>
<dbReference type="PANTHER" id="PTHR11078">
    <property type="entry name" value="N UTILIZATION SUBSTANCE PROTEIN B-RELATED"/>
    <property type="match status" value="1"/>
</dbReference>
<evidence type="ECO:0000256" key="1">
    <source>
        <dbReference type="ARBA" id="ARBA00005952"/>
    </source>
</evidence>
<evidence type="ECO:0000313" key="10">
    <source>
        <dbReference type="EMBL" id="NJB65734.1"/>
    </source>
</evidence>
<keyword evidence="12" id="KW-1185">Reference proteome</keyword>
<dbReference type="NCBIfam" id="TIGR01951">
    <property type="entry name" value="nusB"/>
    <property type="match status" value="1"/>
</dbReference>
<comment type="function">
    <text evidence="6">Involved in transcription antitermination. Required for transcription of ribosomal RNA (rRNA) genes. Binds specifically to the boxA antiterminator sequence of the ribosomal RNA (rrn) operons.</text>
</comment>
<dbReference type="Pfam" id="PF01029">
    <property type="entry name" value="NusB"/>
    <property type="match status" value="1"/>
</dbReference>
<evidence type="ECO:0000256" key="5">
    <source>
        <dbReference type="ARBA" id="ARBA00023163"/>
    </source>
</evidence>
<dbReference type="AlphaFoldDB" id="A0A1U9JZQ8"/>
<evidence type="ECO:0000256" key="4">
    <source>
        <dbReference type="ARBA" id="ARBA00023015"/>
    </source>
</evidence>
<comment type="similarity">
    <text evidence="1 6">Belongs to the NusB family.</text>
</comment>
<evidence type="ECO:0000313" key="9">
    <source>
        <dbReference type="EMBL" id="HJH23177.1"/>
    </source>
</evidence>